<evidence type="ECO:0000313" key="7">
    <source>
        <dbReference type="EMBL" id="TKW65453.1"/>
    </source>
</evidence>
<sequence>MDIRQLRYFVEIIEQGSLSRAATRLNVAQPALSIHLRNMEAELGTELLLRSRSGVVPTEAGEILLRYARTILNEQASALDEIRSLGRAPSGEVRIGLPGTVSDILTMPLIEAAAEGLPRVRVTVSEAMSGFVADWLREARVDLAMLYAVPDDPGMASCPVLDEELVLAAAPGALPPGPVGFAALEGMPLILPSRQHGLRAMLEGELARHGLRLEPKIEIDSYRNIKALLARGRGMSILPRQTVWQEREAGTLDLRPFAAPGLSRRVHLVWRGSKAMPRHVRAVRDLLEDQIRQLVAGGQWLGATLHPGFGGAEDQTGGKA</sequence>
<dbReference type="Proteomes" id="UP000315344">
    <property type="component" value="Unassembled WGS sequence"/>
</dbReference>
<dbReference type="GO" id="GO:0003677">
    <property type="term" value="F:DNA binding"/>
    <property type="evidence" value="ECO:0007669"/>
    <property type="project" value="UniProtKB-KW"/>
</dbReference>
<keyword evidence="2" id="KW-0805">Transcription regulation</keyword>
<dbReference type="InterPro" id="IPR036390">
    <property type="entry name" value="WH_DNA-bd_sf"/>
</dbReference>
<dbReference type="SUPFAM" id="SSF46785">
    <property type="entry name" value="Winged helix' DNA-binding domain"/>
    <property type="match status" value="1"/>
</dbReference>
<dbReference type="AlphaFoldDB" id="A0A533I316"/>
<comment type="caution">
    <text evidence="7">The sequence shown here is derived from an EMBL/GenBank/DDBJ whole genome shotgun (WGS) entry which is preliminary data.</text>
</comment>
<keyword evidence="4" id="KW-0010">Activator</keyword>
<dbReference type="GO" id="GO:0003700">
    <property type="term" value="F:DNA-binding transcription factor activity"/>
    <property type="evidence" value="ECO:0007669"/>
    <property type="project" value="InterPro"/>
</dbReference>
<dbReference type="Pfam" id="PF00126">
    <property type="entry name" value="HTH_1"/>
    <property type="match status" value="1"/>
</dbReference>
<protein>
    <submittedName>
        <fullName evidence="7">LysR family transcriptional regulator</fullName>
    </submittedName>
</protein>
<dbReference type="InterPro" id="IPR036388">
    <property type="entry name" value="WH-like_DNA-bd_sf"/>
</dbReference>
<accession>A0A533I316</accession>
<dbReference type="Gene3D" id="3.40.190.10">
    <property type="entry name" value="Periplasmic binding protein-like II"/>
    <property type="match status" value="2"/>
</dbReference>
<gene>
    <name evidence="7" type="ORF">DI616_14885</name>
</gene>
<evidence type="ECO:0000256" key="5">
    <source>
        <dbReference type="ARBA" id="ARBA00023163"/>
    </source>
</evidence>
<dbReference type="EMBL" id="VAFL01000013">
    <property type="protein sequence ID" value="TKW65453.1"/>
    <property type="molecule type" value="Genomic_DNA"/>
</dbReference>
<evidence type="ECO:0000256" key="4">
    <source>
        <dbReference type="ARBA" id="ARBA00023159"/>
    </source>
</evidence>
<keyword evidence="3" id="KW-0238">DNA-binding</keyword>
<dbReference type="FunFam" id="1.10.10.10:FF:000001">
    <property type="entry name" value="LysR family transcriptional regulator"/>
    <property type="match status" value="1"/>
</dbReference>
<keyword evidence="5" id="KW-0804">Transcription</keyword>
<evidence type="ECO:0000313" key="8">
    <source>
        <dbReference type="Proteomes" id="UP000315344"/>
    </source>
</evidence>
<dbReference type="InterPro" id="IPR005119">
    <property type="entry name" value="LysR_subst-bd"/>
</dbReference>
<evidence type="ECO:0000259" key="6">
    <source>
        <dbReference type="PROSITE" id="PS50931"/>
    </source>
</evidence>
<evidence type="ECO:0000256" key="2">
    <source>
        <dbReference type="ARBA" id="ARBA00023015"/>
    </source>
</evidence>
<dbReference type="PRINTS" id="PR00039">
    <property type="entry name" value="HTHLYSR"/>
</dbReference>
<proteinExistence type="inferred from homology"/>
<dbReference type="GO" id="GO:2000142">
    <property type="term" value="P:regulation of DNA-templated transcription initiation"/>
    <property type="evidence" value="ECO:0007669"/>
    <property type="project" value="TreeGrafter"/>
</dbReference>
<organism evidence="7 8">
    <name type="scientific">Paracoccus denitrificans</name>
    <dbReference type="NCBI Taxonomy" id="266"/>
    <lineage>
        <taxon>Bacteria</taxon>
        <taxon>Pseudomonadati</taxon>
        <taxon>Pseudomonadota</taxon>
        <taxon>Alphaproteobacteria</taxon>
        <taxon>Rhodobacterales</taxon>
        <taxon>Paracoccaceae</taxon>
        <taxon>Paracoccus</taxon>
    </lineage>
</organism>
<evidence type="ECO:0000256" key="1">
    <source>
        <dbReference type="ARBA" id="ARBA00009437"/>
    </source>
</evidence>
<evidence type="ECO:0000256" key="3">
    <source>
        <dbReference type="ARBA" id="ARBA00023125"/>
    </source>
</evidence>
<dbReference type="SUPFAM" id="SSF53850">
    <property type="entry name" value="Periplasmic binding protein-like II"/>
    <property type="match status" value="1"/>
</dbReference>
<dbReference type="InterPro" id="IPR000847">
    <property type="entry name" value="LysR_HTH_N"/>
</dbReference>
<dbReference type="PROSITE" id="PS50931">
    <property type="entry name" value="HTH_LYSR"/>
    <property type="match status" value="1"/>
</dbReference>
<dbReference type="Gene3D" id="1.10.10.10">
    <property type="entry name" value="Winged helix-like DNA-binding domain superfamily/Winged helix DNA-binding domain"/>
    <property type="match status" value="1"/>
</dbReference>
<dbReference type="PANTHER" id="PTHR30293">
    <property type="entry name" value="TRANSCRIPTIONAL REGULATORY PROTEIN NAC-RELATED"/>
    <property type="match status" value="1"/>
</dbReference>
<dbReference type="PANTHER" id="PTHR30293:SF0">
    <property type="entry name" value="NITROGEN ASSIMILATION REGULATORY PROTEIN NAC"/>
    <property type="match status" value="1"/>
</dbReference>
<feature type="domain" description="HTH lysR-type" evidence="6">
    <location>
        <begin position="1"/>
        <end position="58"/>
    </location>
</feature>
<reference evidence="7 8" key="1">
    <citation type="journal article" date="2017" name="Nat. Commun.">
        <title>In situ click chemistry generation of cyclooxygenase-2 inhibitors.</title>
        <authorList>
            <person name="Bhardwaj A."/>
            <person name="Kaur J."/>
            <person name="Wuest M."/>
            <person name="Wuest F."/>
        </authorList>
    </citation>
    <scope>NUCLEOTIDE SEQUENCE [LARGE SCALE GENOMIC DNA]</scope>
    <source>
        <strain evidence="7">S2_012_000_R3_94</strain>
    </source>
</reference>
<name>A0A533I316_PARDE</name>
<comment type="similarity">
    <text evidence="1">Belongs to the LysR transcriptional regulatory family.</text>
</comment>
<dbReference type="Pfam" id="PF03466">
    <property type="entry name" value="LysR_substrate"/>
    <property type="match status" value="1"/>
</dbReference>